<dbReference type="InterPro" id="IPR051675">
    <property type="entry name" value="Endo/Exo/Phosphatase_dom_1"/>
</dbReference>
<dbReference type="PANTHER" id="PTHR21180">
    <property type="entry name" value="ENDONUCLEASE/EXONUCLEASE/PHOSPHATASE FAMILY DOMAIN-CONTAINING PROTEIN 1"/>
    <property type="match status" value="1"/>
</dbReference>
<dbReference type="EMBL" id="SWBR01000005">
    <property type="protein sequence ID" value="TKC05612.1"/>
    <property type="molecule type" value="Genomic_DNA"/>
</dbReference>
<dbReference type="Gene3D" id="1.10.150.280">
    <property type="entry name" value="AF1531-like domain"/>
    <property type="match status" value="3"/>
</dbReference>
<dbReference type="InterPro" id="IPR010994">
    <property type="entry name" value="RuvA_2-like"/>
</dbReference>
<accession>A0A4U1CEX5</accession>
<dbReference type="GO" id="GO:0015627">
    <property type="term" value="C:type II protein secretion system complex"/>
    <property type="evidence" value="ECO:0007669"/>
    <property type="project" value="TreeGrafter"/>
</dbReference>
<name>A0A4U1CEX5_9SPHI</name>
<dbReference type="SUPFAM" id="SSF47781">
    <property type="entry name" value="RuvA domain 2-like"/>
    <property type="match status" value="3"/>
</dbReference>
<evidence type="ECO:0000313" key="2">
    <source>
        <dbReference type="Proteomes" id="UP000309488"/>
    </source>
</evidence>
<comment type="caution">
    <text evidence="1">The sequence shown here is derived from an EMBL/GenBank/DDBJ whole genome shotgun (WGS) entry which is preliminary data.</text>
</comment>
<proteinExistence type="predicted"/>
<dbReference type="Proteomes" id="UP000309488">
    <property type="component" value="Unassembled WGS sequence"/>
</dbReference>
<organism evidence="1 2">
    <name type="scientific">Pedobacter polaris</name>
    <dbReference type="NCBI Taxonomy" id="2571273"/>
    <lineage>
        <taxon>Bacteria</taxon>
        <taxon>Pseudomonadati</taxon>
        <taxon>Bacteroidota</taxon>
        <taxon>Sphingobacteriia</taxon>
        <taxon>Sphingobacteriales</taxon>
        <taxon>Sphingobacteriaceae</taxon>
        <taxon>Pedobacter</taxon>
    </lineage>
</organism>
<dbReference type="Pfam" id="PF12836">
    <property type="entry name" value="HHH_3"/>
    <property type="match status" value="3"/>
</dbReference>
<gene>
    <name evidence="1" type="ORF">FA048_18005</name>
</gene>
<dbReference type="PANTHER" id="PTHR21180:SF32">
    <property type="entry name" value="ENDONUCLEASE_EXONUCLEASE_PHOSPHATASE FAMILY DOMAIN-CONTAINING PROTEIN 1"/>
    <property type="match status" value="1"/>
</dbReference>
<evidence type="ECO:0000313" key="1">
    <source>
        <dbReference type="EMBL" id="TKC05612.1"/>
    </source>
</evidence>
<dbReference type="AlphaFoldDB" id="A0A4U1CEX5"/>
<reference evidence="1 2" key="1">
    <citation type="submission" date="2019-04" db="EMBL/GenBank/DDBJ databases">
        <title>Pedobacter sp. RP-3-22 sp. nov., isolated from Arctic soil.</title>
        <authorList>
            <person name="Dahal R.H."/>
            <person name="Kim D.-U."/>
        </authorList>
    </citation>
    <scope>NUCLEOTIDE SEQUENCE [LARGE SCALE GENOMIC DNA]</scope>
    <source>
        <strain evidence="1 2">RP-3-22</strain>
    </source>
</reference>
<sequence length="308" mass="35701">MLMKNWLNNYFGFTKREYNGLLALMAILLLISVLPYVYGQYFVKPNFVSLEEQAALKQLVLVNQQQPNYYHQVRSEIEGEDSEVKSTTSLFKFDPNKINAEGWQKLGLSVKQAQSILNYRNKGGKFYKAEDLQKMYTITPSKYEALLPYIEIDNAGFANKFEKKTYPEKAPYAKKELAVIEINRADTLQLDEIKGVGAAFARRIVKYRDKLGGFYKKEQLMEVYGLDSIKFAEIKGQVKIDESNIKKININTAEFDDLKNHPYLKYKQINAIVQYRKQHGKFNSIDDLKKVVILTPQIIQNLAPYLKF</sequence>
<dbReference type="GO" id="GO:0015628">
    <property type="term" value="P:protein secretion by the type II secretion system"/>
    <property type="evidence" value="ECO:0007669"/>
    <property type="project" value="TreeGrafter"/>
</dbReference>
<dbReference type="OrthoDB" id="981124at2"/>
<protein>
    <submittedName>
        <fullName evidence="1">Helix-hairpin-helix domain-containing protein</fullName>
    </submittedName>
</protein>
<keyword evidence="2" id="KW-1185">Reference proteome</keyword>